<dbReference type="InterPro" id="IPR036412">
    <property type="entry name" value="HAD-like_sf"/>
</dbReference>
<comment type="caution">
    <text evidence="2">The sequence shown here is derived from an EMBL/GenBank/DDBJ whole genome shotgun (WGS) entry which is preliminary data.</text>
</comment>
<keyword evidence="3" id="KW-1185">Reference proteome</keyword>
<evidence type="ECO:0000256" key="1">
    <source>
        <dbReference type="ARBA" id="ARBA00022801"/>
    </source>
</evidence>
<dbReference type="EMBL" id="QJNS01000369">
    <property type="protein sequence ID" value="RYO78648.1"/>
    <property type="molecule type" value="Genomic_DNA"/>
</dbReference>
<evidence type="ECO:0008006" key="4">
    <source>
        <dbReference type="Google" id="ProtNLM"/>
    </source>
</evidence>
<sequence length="321" mass="35802">MRPSRRPPCLNPPPRMPTAVLAADLPWWRVSGVAPAAWRLAWSANLILGAGRAEARQEAVEGVVFLRKVDVINPSAGRTVVDWRSTVHEELVRRAREEIDSPAHKRLPGSLRARLKALTRDEWATLAQQWRDGYAPNRDPSDVAARWRVHGRGDTLLACLAWHFLEPWGDSAAGIQRLGTRFVTATRPNGNQAPLKDFNEHGGLGFRGVIFSADFGAYKPNPQTYLGAVCALGLEPHKVAMVAAHLYDPESARANGLRTIYVERAPEGAWVPEEDRYQEARSWADQWVGEKDEGFVELARQLGVYPSSIAVRWLIFLVPTQ</sequence>
<dbReference type="InterPro" id="IPR023214">
    <property type="entry name" value="HAD_sf"/>
</dbReference>
<reference evidence="2 3" key="1">
    <citation type="submission" date="2018-06" db="EMBL/GenBank/DDBJ databases">
        <title>Complete Genomes of Monosporascus.</title>
        <authorList>
            <person name="Robinson A.J."/>
            <person name="Natvig D.O."/>
        </authorList>
    </citation>
    <scope>NUCLEOTIDE SEQUENCE [LARGE SCALE GENOMIC DNA]</scope>
    <source>
        <strain evidence="2 3">CBS 609.92</strain>
    </source>
</reference>
<dbReference type="Proteomes" id="UP000294003">
    <property type="component" value="Unassembled WGS sequence"/>
</dbReference>
<accession>A0ABY0GWH2</accession>
<dbReference type="PANTHER" id="PTHR43316">
    <property type="entry name" value="HYDROLASE, HALOACID DELAHOGENASE-RELATED"/>
    <property type="match status" value="1"/>
</dbReference>
<dbReference type="Gene3D" id="1.10.150.240">
    <property type="entry name" value="Putative phosphatase, domain 2"/>
    <property type="match status" value="1"/>
</dbReference>
<protein>
    <recommendedName>
        <fullName evidence="4">Haloacid dehalogenase</fullName>
    </recommendedName>
</protein>
<dbReference type="NCBIfam" id="TIGR01493">
    <property type="entry name" value="HAD-SF-IA-v2"/>
    <property type="match status" value="1"/>
</dbReference>
<proteinExistence type="predicted"/>
<evidence type="ECO:0000313" key="2">
    <source>
        <dbReference type="EMBL" id="RYO78648.1"/>
    </source>
</evidence>
<dbReference type="PANTHER" id="PTHR43316:SF3">
    <property type="entry name" value="HALOACID DEHALOGENASE, TYPE II (AFU_ORTHOLOGUE AFUA_2G07750)-RELATED"/>
    <property type="match status" value="1"/>
</dbReference>
<dbReference type="InterPro" id="IPR006439">
    <property type="entry name" value="HAD-SF_hydro_IA"/>
</dbReference>
<keyword evidence="1" id="KW-0378">Hydrolase</keyword>
<dbReference type="Gene3D" id="3.40.50.1000">
    <property type="entry name" value="HAD superfamily/HAD-like"/>
    <property type="match status" value="1"/>
</dbReference>
<gene>
    <name evidence="2" type="ORF">DL762_008586</name>
</gene>
<dbReference type="SUPFAM" id="SSF56784">
    <property type="entry name" value="HAD-like"/>
    <property type="match status" value="1"/>
</dbReference>
<name>A0ABY0GWH2_9PEZI</name>
<evidence type="ECO:0000313" key="3">
    <source>
        <dbReference type="Proteomes" id="UP000294003"/>
    </source>
</evidence>
<organism evidence="2 3">
    <name type="scientific">Monosporascus cannonballus</name>
    <dbReference type="NCBI Taxonomy" id="155416"/>
    <lineage>
        <taxon>Eukaryota</taxon>
        <taxon>Fungi</taxon>
        <taxon>Dikarya</taxon>
        <taxon>Ascomycota</taxon>
        <taxon>Pezizomycotina</taxon>
        <taxon>Sordariomycetes</taxon>
        <taxon>Xylariomycetidae</taxon>
        <taxon>Xylariales</taxon>
        <taxon>Xylariales incertae sedis</taxon>
        <taxon>Monosporascus</taxon>
    </lineage>
</organism>
<dbReference type="InterPro" id="IPR023198">
    <property type="entry name" value="PGP-like_dom2"/>
</dbReference>
<dbReference type="InterPro" id="IPR051540">
    <property type="entry name" value="S-2-haloacid_dehalogenase"/>
</dbReference>